<evidence type="ECO:0000313" key="3">
    <source>
        <dbReference type="Proteomes" id="UP001156670"/>
    </source>
</evidence>
<reference evidence="3" key="1">
    <citation type="journal article" date="2019" name="Int. J. Syst. Evol. Microbiol.">
        <title>The Global Catalogue of Microorganisms (GCM) 10K type strain sequencing project: providing services to taxonomists for standard genome sequencing and annotation.</title>
        <authorList>
            <consortium name="The Broad Institute Genomics Platform"/>
            <consortium name="The Broad Institute Genome Sequencing Center for Infectious Disease"/>
            <person name="Wu L."/>
            <person name="Ma J."/>
        </authorList>
    </citation>
    <scope>NUCLEOTIDE SEQUENCE [LARGE SCALE GENOMIC DNA]</scope>
    <source>
        <strain evidence="3">NBRC 111980</strain>
    </source>
</reference>
<dbReference type="RefSeq" id="WP_284322930.1">
    <property type="nucleotide sequence ID" value="NZ_BSOB01000061.1"/>
</dbReference>
<dbReference type="EMBL" id="BSOB01000061">
    <property type="protein sequence ID" value="GLQ95244.1"/>
    <property type="molecule type" value="Genomic_DNA"/>
</dbReference>
<evidence type="ECO:0000313" key="2">
    <source>
        <dbReference type="EMBL" id="GLQ95244.1"/>
    </source>
</evidence>
<dbReference type="Pfam" id="PF18648">
    <property type="entry name" value="ADPRTs_Tse2"/>
    <property type="match status" value="1"/>
</dbReference>
<evidence type="ECO:0000259" key="1">
    <source>
        <dbReference type="Pfam" id="PF18648"/>
    </source>
</evidence>
<accession>A0ABQ5XVZ9</accession>
<protein>
    <recommendedName>
        <fullName evidence="1">Tse2 ADP-ribosyltransferase toxin domain-containing protein</fullName>
    </recommendedName>
</protein>
<comment type="caution">
    <text evidence="2">The sequence shown here is derived from an EMBL/GenBank/DDBJ whole genome shotgun (WGS) entry which is preliminary data.</text>
</comment>
<name>A0ABQ5XVZ9_9GAMM</name>
<keyword evidence="3" id="KW-1185">Reference proteome</keyword>
<gene>
    <name evidence="2" type="ORF">GCM10007901_41990</name>
</gene>
<dbReference type="InterPro" id="IPR041018">
    <property type="entry name" value="ADPRTs_Tse2"/>
</dbReference>
<sequence>MPTAEQLAQAQRFRQAYTSANLPERFNETEVPRDLWRGMKASRFAELNGDMERVKAESLEARIERTILSADGKVAFRSVDVEIDMSRGTPWVLGCSTMRGGGKHWGISLFDRVPSYALNDGWRHLKLPAGTPIPEPLVVTQDSAKQGKSNHYTIAPKWDMPLGLYMEWLSVMAKRITTWTNV</sequence>
<organism evidence="2 3">
    <name type="scientific">Dyella acidisoli</name>
    <dbReference type="NCBI Taxonomy" id="1867834"/>
    <lineage>
        <taxon>Bacteria</taxon>
        <taxon>Pseudomonadati</taxon>
        <taxon>Pseudomonadota</taxon>
        <taxon>Gammaproteobacteria</taxon>
        <taxon>Lysobacterales</taxon>
        <taxon>Rhodanobacteraceae</taxon>
        <taxon>Dyella</taxon>
    </lineage>
</organism>
<feature type="domain" description="Tse2 ADP-ribosyltransferase toxin" evidence="1">
    <location>
        <begin position="34"/>
        <end position="177"/>
    </location>
</feature>
<proteinExistence type="predicted"/>
<dbReference type="Proteomes" id="UP001156670">
    <property type="component" value="Unassembled WGS sequence"/>
</dbReference>